<proteinExistence type="inferred from homology"/>
<comment type="subcellular location">
    <subcellularLocation>
        <location evidence="1">Membrane</location>
        <topology evidence="1">Multi-pass membrane protein</topology>
    </subcellularLocation>
</comment>
<keyword evidence="8" id="KW-1185">Reference proteome</keyword>
<gene>
    <name evidence="7" type="ORF">V6E02_08575</name>
</gene>
<dbReference type="PANTHER" id="PTHR31040">
    <property type="entry name" value="NURIM"/>
    <property type="match status" value="1"/>
</dbReference>
<evidence type="ECO:0000256" key="3">
    <source>
        <dbReference type="ARBA" id="ARBA00022692"/>
    </source>
</evidence>
<feature type="transmembrane region" description="Helical" evidence="6">
    <location>
        <begin position="72"/>
        <end position="92"/>
    </location>
</feature>
<evidence type="ECO:0000256" key="5">
    <source>
        <dbReference type="ARBA" id="ARBA00023136"/>
    </source>
</evidence>
<keyword evidence="3 6" id="KW-0812">Transmembrane</keyword>
<feature type="transmembrane region" description="Helical" evidence="6">
    <location>
        <begin position="39"/>
        <end position="60"/>
    </location>
</feature>
<accession>A0ABV0EF96</accession>
<evidence type="ECO:0000313" key="7">
    <source>
        <dbReference type="EMBL" id="MEO1767264.1"/>
    </source>
</evidence>
<keyword evidence="4 6" id="KW-1133">Transmembrane helix</keyword>
<evidence type="ECO:0008006" key="9">
    <source>
        <dbReference type="Google" id="ProtNLM"/>
    </source>
</evidence>
<name>A0ABV0EF96_9BURK</name>
<sequence>MIAQLALIAGAWLAYGALHSVLASHACKQWVGRHWPRLLSAYRLLFNLVAVIALAPPLWLTGRFDGPVLWQVPTWIAWPALVVAGVGFAWSMRWYDGATFLGLPQWRRRIGPDDAREAFTISPLHRYVRHPWYAMGLILLWTRNMNAAWLTTAVVITLYLLIGSRLEENKLMALYGEAYRRYRARVPALIPWPGRSLTQRDAQALEALARSAAS</sequence>
<dbReference type="Proteomes" id="UP001482231">
    <property type="component" value="Unassembled WGS sequence"/>
</dbReference>
<comment type="caution">
    <text evidence="7">The sequence shown here is derived from an EMBL/GenBank/DDBJ whole genome shotgun (WGS) entry which is preliminary data.</text>
</comment>
<dbReference type="InterPro" id="IPR033580">
    <property type="entry name" value="Nurim-like"/>
</dbReference>
<feature type="transmembrane region" description="Helical" evidence="6">
    <location>
        <begin position="132"/>
        <end position="162"/>
    </location>
</feature>
<evidence type="ECO:0000256" key="2">
    <source>
        <dbReference type="ARBA" id="ARBA00010631"/>
    </source>
</evidence>
<dbReference type="EMBL" id="JBAJEX010000006">
    <property type="protein sequence ID" value="MEO1767264.1"/>
    <property type="molecule type" value="Genomic_DNA"/>
</dbReference>
<evidence type="ECO:0000256" key="1">
    <source>
        <dbReference type="ARBA" id="ARBA00004141"/>
    </source>
</evidence>
<evidence type="ECO:0000256" key="6">
    <source>
        <dbReference type="SAM" id="Phobius"/>
    </source>
</evidence>
<dbReference type="RefSeq" id="WP_347308376.1">
    <property type="nucleotide sequence ID" value="NZ_JBAJEX010000006.1"/>
</dbReference>
<dbReference type="PANTHER" id="PTHR31040:SF1">
    <property type="entry name" value="NURIM"/>
    <property type="match status" value="1"/>
</dbReference>
<comment type="similarity">
    <text evidence="2">Belongs to the nurim family.</text>
</comment>
<dbReference type="Gene3D" id="1.20.120.1630">
    <property type="match status" value="1"/>
</dbReference>
<evidence type="ECO:0000313" key="8">
    <source>
        <dbReference type="Proteomes" id="UP001482231"/>
    </source>
</evidence>
<organism evidence="7 8">
    <name type="scientific">Thiobacter aerophilum</name>
    <dbReference type="NCBI Taxonomy" id="3121275"/>
    <lineage>
        <taxon>Bacteria</taxon>
        <taxon>Pseudomonadati</taxon>
        <taxon>Pseudomonadota</taxon>
        <taxon>Betaproteobacteria</taxon>
        <taxon>Burkholderiales</taxon>
        <taxon>Thiobacteraceae</taxon>
        <taxon>Thiobacter</taxon>
    </lineage>
</organism>
<reference evidence="7 8" key="1">
    <citation type="submission" date="2024-02" db="EMBL/GenBank/DDBJ databases">
        <title>New thermophilic sulfur-oxidizing bacteria from a hot springs of the Uzon caldera (Kamchatka, Russia).</title>
        <authorList>
            <person name="Dukat A.M."/>
            <person name="Elcheninov A.G."/>
            <person name="Frolov E.N."/>
        </authorList>
    </citation>
    <scope>NUCLEOTIDE SEQUENCE [LARGE SCALE GENOMIC DNA]</scope>
    <source>
        <strain evidence="7 8">AK1</strain>
    </source>
</reference>
<protein>
    <recommendedName>
        <fullName evidence="9">Methanethiol S-methyltransferase</fullName>
    </recommendedName>
</protein>
<keyword evidence="5 6" id="KW-0472">Membrane</keyword>
<evidence type="ECO:0000256" key="4">
    <source>
        <dbReference type="ARBA" id="ARBA00022989"/>
    </source>
</evidence>